<dbReference type="KEGG" id="dmm:dnm_092010"/>
<dbReference type="EMBL" id="CP061800">
    <property type="protein sequence ID" value="QTA93104.1"/>
    <property type="molecule type" value="Genomic_DNA"/>
</dbReference>
<organism evidence="1 2">
    <name type="scientific">Desulfonema magnum</name>
    <dbReference type="NCBI Taxonomy" id="45655"/>
    <lineage>
        <taxon>Bacteria</taxon>
        <taxon>Pseudomonadati</taxon>
        <taxon>Thermodesulfobacteriota</taxon>
        <taxon>Desulfobacteria</taxon>
        <taxon>Desulfobacterales</taxon>
        <taxon>Desulfococcaceae</taxon>
        <taxon>Desulfonema</taxon>
    </lineage>
</organism>
<evidence type="ECO:0000313" key="2">
    <source>
        <dbReference type="Proteomes" id="UP000663722"/>
    </source>
</evidence>
<dbReference type="AlphaFoldDB" id="A0A975GTI4"/>
<accession>A0A975GTI4</accession>
<protein>
    <submittedName>
        <fullName evidence="1">Uncharacterized protein</fullName>
    </submittedName>
</protein>
<proteinExistence type="predicted"/>
<gene>
    <name evidence="1" type="ORF">dnm_092010</name>
</gene>
<keyword evidence="2" id="KW-1185">Reference proteome</keyword>
<sequence>MTGYLWVSSVSPGYTPFYQQKLPKTLHGKVHFYYVKHLLENYQILLPKF</sequence>
<evidence type="ECO:0000313" key="1">
    <source>
        <dbReference type="EMBL" id="QTA93104.1"/>
    </source>
</evidence>
<name>A0A975GTI4_9BACT</name>
<dbReference type="Proteomes" id="UP000663722">
    <property type="component" value="Chromosome"/>
</dbReference>
<reference evidence="1" key="1">
    <citation type="journal article" date="2021" name="Microb. Physiol.">
        <title>Proteogenomic Insights into the Physiology of Marine, Sulfate-Reducing, Filamentous Desulfonema limicola and Desulfonema magnum.</title>
        <authorList>
            <person name="Schnaars V."/>
            <person name="Wohlbrand L."/>
            <person name="Scheve S."/>
            <person name="Hinrichs C."/>
            <person name="Reinhardt R."/>
            <person name="Rabus R."/>
        </authorList>
    </citation>
    <scope>NUCLEOTIDE SEQUENCE</scope>
    <source>
        <strain evidence="1">4be13</strain>
    </source>
</reference>